<keyword evidence="12" id="KW-0496">Mitochondrion</keyword>
<proteinExistence type="inferred from homology"/>
<feature type="domain" description="AMP-dependent synthetase/ligase" evidence="15">
    <location>
        <begin position="610"/>
        <end position="718"/>
    </location>
</feature>
<dbReference type="InterPro" id="IPR000873">
    <property type="entry name" value="AMP-dep_synth/lig_dom"/>
</dbReference>
<evidence type="ECO:0000259" key="15">
    <source>
        <dbReference type="Pfam" id="PF00501"/>
    </source>
</evidence>
<keyword evidence="11" id="KW-0443">Lipid metabolism</keyword>
<evidence type="ECO:0000256" key="10">
    <source>
        <dbReference type="ARBA" id="ARBA00022946"/>
    </source>
</evidence>
<comment type="caution">
    <text evidence="17">The sequence shown here is derived from an EMBL/GenBank/DDBJ whole genome shotgun (WGS) entry which is preliminary data.</text>
</comment>
<feature type="domain" description="AMP-dependent synthetase/ligase" evidence="15">
    <location>
        <begin position="1540"/>
        <end position="1677"/>
    </location>
</feature>
<dbReference type="Gene3D" id="3.40.50.12780">
    <property type="entry name" value="N-terminal domain of ligase-like"/>
    <property type="match status" value="7"/>
</dbReference>
<dbReference type="OrthoDB" id="6614653at2759"/>
<evidence type="ECO:0000256" key="8">
    <source>
        <dbReference type="ARBA" id="ARBA00022840"/>
    </source>
</evidence>
<dbReference type="PANTHER" id="PTHR43605:SF6">
    <property type="entry name" value="ACYL-COENZYME A SYNTHETASE ACSM5, MITOCHONDRIAL"/>
    <property type="match status" value="1"/>
</dbReference>
<dbReference type="PROSITE" id="PS00455">
    <property type="entry name" value="AMP_BINDING"/>
    <property type="match status" value="1"/>
</dbReference>
<dbReference type="GO" id="GO:0046872">
    <property type="term" value="F:metal ion binding"/>
    <property type="evidence" value="ECO:0007669"/>
    <property type="project" value="UniProtKB-KW"/>
</dbReference>
<comment type="similarity">
    <text evidence="3">Belongs to the ATP-dependent AMP-binding enzyme family.</text>
</comment>
<dbReference type="Gene3D" id="3.30.300.30">
    <property type="match status" value="4"/>
</dbReference>
<comment type="subcellular location">
    <subcellularLocation>
        <location evidence="2">Mitochondrion</location>
    </subcellularLocation>
</comment>
<evidence type="ECO:0000256" key="13">
    <source>
        <dbReference type="ARBA" id="ARBA00039009"/>
    </source>
</evidence>
<dbReference type="GO" id="GO:0004321">
    <property type="term" value="F:fatty-acyl-CoA synthase activity"/>
    <property type="evidence" value="ECO:0007669"/>
    <property type="project" value="TreeGrafter"/>
</dbReference>
<evidence type="ECO:0000313" key="17">
    <source>
        <dbReference type="EMBL" id="RMC17724.1"/>
    </source>
</evidence>
<evidence type="ECO:0000256" key="6">
    <source>
        <dbReference type="ARBA" id="ARBA00022741"/>
    </source>
</evidence>
<dbReference type="InterPro" id="IPR042099">
    <property type="entry name" value="ANL_N_sf"/>
</dbReference>
<dbReference type="InterPro" id="IPR051087">
    <property type="entry name" value="Mitochondrial_ACSM"/>
</dbReference>
<evidence type="ECO:0000256" key="1">
    <source>
        <dbReference type="ARBA" id="ARBA00001936"/>
    </source>
</evidence>
<evidence type="ECO:0000256" key="5">
    <source>
        <dbReference type="ARBA" id="ARBA00022723"/>
    </source>
</evidence>
<name>A0A3M0L1U8_HIRRU</name>
<dbReference type="FunFam" id="3.40.50.12780:FF:000007">
    <property type="entry name" value="Acyl-coenzyme A synthetase ACSM2A, mitochondrial"/>
    <property type="match status" value="1"/>
</dbReference>
<evidence type="ECO:0000259" key="16">
    <source>
        <dbReference type="Pfam" id="PF13193"/>
    </source>
</evidence>
<feature type="domain" description="AMP-dependent synthetase/ligase" evidence="15">
    <location>
        <begin position="125"/>
        <end position="491"/>
    </location>
</feature>
<keyword evidence="7" id="KW-0276">Fatty acid metabolism</keyword>
<feature type="domain" description="AMP-binding enzyme C-terminal" evidence="16">
    <location>
        <begin position="541"/>
        <end position="607"/>
    </location>
</feature>
<evidence type="ECO:0000256" key="7">
    <source>
        <dbReference type="ARBA" id="ARBA00022832"/>
    </source>
</evidence>
<evidence type="ECO:0000256" key="3">
    <source>
        <dbReference type="ARBA" id="ARBA00006432"/>
    </source>
</evidence>
<sequence>MPEKHQWIQCAGEIRHDTLLSGLQTKQQVRNLGQCLGAAPLPNVCLSLALMDLLIVGLTESALQSEKLSLHRSPSRAFHGNKRLLTSQIISYYESINQYKKELPEYFNFASDVLDEWARLEKDGRKPANPALWWVNDAGEEVKWSFEELGSLSRKAANVLSETCGLQRGDRVIAVLPRVPEWWLLNVACMRAGIVLIPGTSQLTAKDISYRLQASKAKCFITDDTLAPAVEPVLPGSQFLKSKLLVGQGSRDGWLNLKELLAVASADHQCVKTRSQEPMIVYFTSGTTGFPKMVLQSHSSYGIGFATSGRYWMSLTPSDIMWNTSDTGWVKAAWSSVFGPWICGSCVFVHNMPQFKSEVIAETLSRYPITTFCTAPTAFRMLVQHDMSSYKFPSLKHCITGGEALNPEVLAKWKIQTGLEIHEGYGQSETVTICANMKGMKIKPGSLGKAVPPYDVQIIDDHGAVVPAGEEGTIAVRVRPTRPFCMFSGYLDNPEKTAATVRGDFYLTGDRGIMDEEGYVWFVGRDDDIINSAGYRIGPFEVESALIEHPAVAEAAVVSSPDPVRGEVVKAFVVLAPAFVSHDPEKLTLELQQHVKKVTAPYKYPRKDGRKPANPALWWVNDAGEEVKWSFEELGSLSRKAANVLSEACGLQRGDRVIAVLPRVPEWWLLNVACMRAGIVLIPGTSQLTAKDISYRLQASKAKCFITDDTLAPAVEPVLLGSQFLKSKLLVGQGSRDGWLNLKELLACWLNLSPSDIIWNTSDTGWAKSAYGSVFGPWICGACVFVHSMPQFKPEVTAETLSRYPITTFCTAPTAFHMLVQHDMSSYKFPSLKHCVTGGEGLNPEVFAKWKIQTGIEIHEGYGQSETVVICANMKGMKIKPGSLGKAVPPYDVQIVDDHGAVVPAGEEGTIAVRVRPTRPFCMFSGYLDNPEKTAATVRGDFYLTGDRGIMDEEGYVWFVGRDDDVINSAGYRIGPFEVESALIEHPAVAEAAVVSSPDPVRGEVVKAFVVLAPAFVSHDPEKLTLELQQHVKKVTAPYKYPRKDGRKPANPALWWVNDAGEEVKWSFEELGSLSRKAANVLSEACGLQRGDRVIAVLPRVPEWWLLNVACMRAGIVLIPGTSQLTAKDISYRLQASKAKCFITDDTLAPAVEPVLLGSQFLKSKLLVGQGSRDGWLNLKELLACWLNLSPSDIIWNTSDTGWAKSAYGSVFGPWICGACVFVHSMPQFKPEVTAETLSRYPITTFCTAPTAFHMLVQHDMSSYKFPSLKHCVTGGEGLNPEVFAKWKIQTGIEIHEGYGQSETVVICANMKGMKIKPGSLGKAVPPYDVQIVDDHGAVVPAGEEGTIAVRVRPTRPFCMFSGYLDNPEKTAATVRGDFYLTGDRGIMDEEGYVWFVGRDDDVINSAGYRIGPFEVESALIEHPAVAEAAVVSSPDPVRGEVVKAFVVLAPAFVSHDPEKLTLELQQHVKKVTAPYKYPRKSLKLFRTLKLPNRTFHGQPRLLSSDVYSQYESVREGKQEIPKYFNFASDVLDKWSEIEKAGKRPSNPAFWWVNGEGEEVKWSFEELGLLSRKVANVLTKECGLQKGERLILILPRIPEWWLVKVACMRAGIVIIPGTSQLSAKDILYRLQASKAVCIITTDKLAPAVDSVASQCQFLKTKLMVSKGSREGWLNFTELYQYWLDLTPSDMIWNTADTGWILTSIASFFDPWVFGSCVFVHNLSQTDSSVILNTLCRFPIDALVGAPTLFRMLVQNDLSKYKFMNLKYCMSGGEPLNPEVMEQWKSHTGLDIHEVYGQTETGIICSVFGGMKIKPGSMGKAAPLYDVQDNPKKTAESERGDFYVTGDRGTMDEEGYFQFIGRNDDIIISSGYRIGPFEVENALIEHPAVVESAVVSSPDPLRGEIVKAFVVLSPTFSSTDQKSLIRDLQDHVKKTTAPYKYPRKVEFVKELPKTVTGKIKRNELRDKEWGRI</sequence>
<accession>A0A3M0L1U8</accession>
<comment type="catalytic activity">
    <reaction evidence="14">
        <text>a medium-chain fatty acid + ATP + CoA = a medium-chain fatty acyl-CoA + AMP + diphosphate</text>
        <dbReference type="Rhea" id="RHEA:48340"/>
        <dbReference type="ChEBI" id="CHEBI:30616"/>
        <dbReference type="ChEBI" id="CHEBI:33019"/>
        <dbReference type="ChEBI" id="CHEBI:57287"/>
        <dbReference type="ChEBI" id="CHEBI:59558"/>
        <dbReference type="ChEBI" id="CHEBI:90546"/>
        <dbReference type="ChEBI" id="CHEBI:456215"/>
        <dbReference type="EC" id="6.2.1.2"/>
    </reaction>
    <physiologicalReaction direction="left-to-right" evidence="14">
        <dbReference type="Rhea" id="RHEA:48341"/>
    </physiologicalReaction>
</comment>
<dbReference type="InterPro" id="IPR045851">
    <property type="entry name" value="AMP-bd_C_sf"/>
</dbReference>
<dbReference type="GO" id="GO:0005759">
    <property type="term" value="C:mitochondrial matrix"/>
    <property type="evidence" value="ECO:0007669"/>
    <property type="project" value="TreeGrafter"/>
</dbReference>
<evidence type="ECO:0000256" key="9">
    <source>
        <dbReference type="ARBA" id="ARBA00022842"/>
    </source>
</evidence>
<dbReference type="GO" id="GO:0006637">
    <property type="term" value="P:acyl-CoA metabolic process"/>
    <property type="evidence" value="ECO:0007669"/>
    <property type="project" value="TreeGrafter"/>
</dbReference>
<dbReference type="GO" id="GO:0031956">
    <property type="term" value="F:medium-chain fatty acid-CoA ligase activity"/>
    <property type="evidence" value="ECO:0007669"/>
    <property type="project" value="UniProtKB-EC"/>
</dbReference>
<evidence type="ECO:0000256" key="11">
    <source>
        <dbReference type="ARBA" id="ARBA00023098"/>
    </source>
</evidence>
<protein>
    <recommendedName>
        <fullName evidence="13">medium-chain acyl-CoA ligase</fullName>
        <ecNumber evidence="13">6.2.1.2</ecNumber>
    </recommendedName>
</protein>
<reference evidence="17 18" key="1">
    <citation type="submission" date="2018-07" db="EMBL/GenBank/DDBJ databases">
        <title>A high quality draft genome assembly of the barn swallow (H. rustica rustica).</title>
        <authorList>
            <person name="Formenti G."/>
            <person name="Chiara M."/>
            <person name="Poveda L."/>
            <person name="Francoijs K.-J."/>
            <person name="Bonisoli-Alquati A."/>
            <person name="Canova L."/>
            <person name="Gianfranceschi L."/>
            <person name="Horner D.S."/>
            <person name="Saino N."/>
        </authorList>
    </citation>
    <scope>NUCLEOTIDE SEQUENCE [LARGE SCALE GENOMIC DNA]</scope>
    <source>
        <strain evidence="17">Chelidonia</strain>
        <tissue evidence="17">Blood</tissue>
    </source>
</reference>
<feature type="domain" description="AMP-binding enzyme C-terminal" evidence="16">
    <location>
        <begin position="1877"/>
        <end position="1957"/>
    </location>
</feature>
<feature type="domain" description="AMP-dependent synthetase/ligase" evidence="15">
    <location>
        <begin position="1680"/>
        <end position="1845"/>
    </location>
</feature>
<comment type="cofactor">
    <cofactor evidence="1">
        <name>Mn(2+)</name>
        <dbReference type="ChEBI" id="CHEBI:29035"/>
    </cofactor>
</comment>
<keyword evidence="5" id="KW-0479">Metal-binding</keyword>
<dbReference type="STRING" id="333673.A0A3M0L1U8"/>
<dbReference type="EMBL" id="QRBI01000098">
    <property type="protein sequence ID" value="RMC17724.1"/>
    <property type="molecule type" value="Genomic_DNA"/>
</dbReference>
<evidence type="ECO:0000256" key="2">
    <source>
        <dbReference type="ARBA" id="ARBA00004173"/>
    </source>
</evidence>
<keyword evidence="9" id="KW-0460">Magnesium</keyword>
<dbReference type="GO" id="GO:0006633">
    <property type="term" value="P:fatty acid biosynthetic process"/>
    <property type="evidence" value="ECO:0007669"/>
    <property type="project" value="TreeGrafter"/>
</dbReference>
<dbReference type="Proteomes" id="UP000269221">
    <property type="component" value="Unassembled WGS sequence"/>
</dbReference>
<feature type="domain" description="AMP-dependent synthetase/ligase" evidence="15">
    <location>
        <begin position="750"/>
        <end position="928"/>
    </location>
</feature>
<dbReference type="Pfam" id="PF13193">
    <property type="entry name" value="AMP-binding_C"/>
    <property type="match status" value="4"/>
</dbReference>
<evidence type="ECO:0000256" key="12">
    <source>
        <dbReference type="ARBA" id="ARBA00023128"/>
    </source>
</evidence>
<gene>
    <name evidence="17" type="ORF">DUI87_05388</name>
</gene>
<feature type="domain" description="AMP-dependent synthetase/ligase" evidence="15">
    <location>
        <begin position="1187"/>
        <end position="1365"/>
    </location>
</feature>
<keyword evidence="10" id="KW-0809">Transit peptide</keyword>
<feature type="domain" description="AMP-dependent synthetase/ligase" evidence="15">
    <location>
        <begin position="1047"/>
        <end position="1155"/>
    </location>
</feature>
<organism evidence="17 18">
    <name type="scientific">Hirundo rustica rustica</name>
    <dbReference type="NCBI Taxonomy" id="333673"/>
    <lineage>
        <taxon>Eukaryota</taxon>
        <taxon>Metazoa</taxon>
        <taxon>Chordata</taxon>
        <taxon>Craniata</taxon>
        <taxon>Vertebrata</taxon>
        <taxon>Euteleostomi</taxon>
        <taxon>Archelosauria</taxon>
        <taxon>Archosauria</taxon>
        <taxon>Dinosauria</taxon>
        <taxon>Saurischia</taxon>
        <taxon>Theropoda</taxon>
        <taxon>Coelurosauria</taxon>
        <taxon>Aves</taxon>
        <taxon>Neognathae</taxon>
        <taxon>Neoaves</taxon>
        <taxon>Telluraves</taxon>
        <taxon>Australaves</taxon>
        <taxon>Passeriformes</taxon>
        <taxon>Sylvioidea</taxon>
        <taxon>Hirundinidae</taxon>
        <taxon>Hirundo</taxon>
    </lineage>
</organism>
<feature type="domain" description="AMP-binding enzyme C-terminal" evidence="16">
    <location>
        <begin position="1415"/>
        <end position="1481"/>
    </location>
</feature>
<dbReference type="PANTHER" id="PTHR43605">
    <property type="entry name" value="ACYL-COENZYME A SYNTHETASE"/>
    <property type="match status" value="1"/>
</dbReference>
<dbReference type="GO" id="GO:0005524">
    <property type="term" value="F:ATP binding"/>
    <property type="evidence" value="ECO:0007669"/>
    <property type="project" value="UniProtKB-KW"/>
</dbReference>
<feature type="domain" description="AMP-binding enzyme C-terminal" evidence="16">
    <location>
        <begin position="978"/>
        <end position="1044"/>
    </location>
</feature>
<evidence type="ECO:0000256" key="4">
    <source>
        <dbReference type="ARBA" id="ARBA00022598"/>
    </source>
</evidence>
<keyword evidence="4" id="KW-0436">Ligase</keyword>
<dbReference type="EC" id="6.2.1.2" evidence="13"/>
<evidence type="ECO:0000313" key="18">
    <source>
        <dbReference type="Proteomes" id="UP000269221"/>
    </source>
</evidence>
<keyword evidence="18" id="KW-1185">Reference proteome</keyword>
<dbReference type="InterPro" id="IPR025110">
    <property type="entry name" value="AMP-bd_C"/>
</dbReference>
<dbReference type="FunFam" id="3.30.300.30:FF:000005">
    <property type="entry name" value="Acyl-coenzyme A synthetase ACSM5, mitochondrial"/>
    <property type="match status" value="4"/>
</dbReference>
<dbReference type="InterPro" id="IPR020845">
    <property type="entry name" value="AMP-binding_CS"/>
</dbReference>
<dbReference type="SUPFAM" id="SSF56801">
    <property type="entry name" value="Acetyl-CoA synthetase-like"/>
    <property type="match status" value="4"/>
</dbReference>
<keyword evidence="6" id="KW-0547">Nucleotide-binding</keyword>
<dbReference type="Pfam" id="PF00501">
    <property type="entry name" value="AMP-binding"/>
    <property type="match status" value="7"/>
</dbReference>
<keyword evidence="8" id="KW-0067">ATP-binding</keyword>
<evidence type="ECO:0000256" key="14">
    <source>
        <dbReference type="ARBA" id="ARBA00048477"/>
    </source>
</evidence>